<gene>
    <name evidence="7" type="ORF">SAMN05421766_101882</name>
</gene>
<feature type="transmembrane region" description="Helical" evidence="6">
    <location>
        <begin position="20"/>
        <end position="45"/>
    </location>
</feature>
<evidence type="ECO:0000313" key="8">
    <source>
        <dbReference type="Proteomes" id="UP000185728"/>
    </source>
</evidence>
<comment type="subcellular location">
    <subcellularLocation>
        <location evidence="1">Cell membrane</location>
        <topology evidence="1">Multi-pass membrane protein</topology>
    </subcellularLocation>
</comment>
<comment type="caution">
    <text evidence="7">The sequence shown here is derived from an EMBL/GenBank/DDBJ whole genome shotgun (WGS) entry which is preliminary data.</text>
</comment>
<feature type="transmembrane region" description="Helical" evidence="6">
    <location>
        <begin position="351"/>
        <end position="369"/>
    </location>
</feature>
<evidence type="ECO:0000256" key="4">
    <source>
        <dbReference type="ARBA" id="ARBA00022989"/>
    </source>
</evidence>
<dbReference type="Proteomes" id="UP000185728">
    <property type="component" value="Unassembled WGS sequence"/>
</dbReference>
<dbReference type="RefSeq" id="WP_076453670.1">
    <property type="nucleotide sequence ID" value="NZ_FTOB01000001.1"/>
</dbReference>
<name>A0ABY1KNA7_9FLAO</name>
<keyword evidence="2" id="KW-1003">Cell membrane</keyword>
<evidence type="ECO:0000313" key="7">
    <source>
        <dbReference type="EMBL" id="SIS42725.1"/>
    </source>
</evidence>
<reference evidence="7 8" key="1">
    <citation type="submission" date="2017-01" db="EMBL/GenBank/DDBJ databases">
        <authorList>
            <person name="Varghese N."/>
            <person name="Submissions S."/>
        </authorList>
    </citation>
    <scope>NUCLEOTIDE SEQUENCE [LARGE SCALE GENOMIC DNA]</scope>
    <source>
        <strain evidence="7 8">DSM 2061</strain>
    </source>
</reference>
<feature type="transmembrane region" description="Helical" evidence="6">
    <location>
        <begin position="106"/>
        <end position="122"/>
    </location>
</feature>
<feature type="transmembrane region" description="Helical" evidence="6">
    <location>
        <begin position="134"/>
        <end position="153"/>
    </location>
</feature>
<proteinExistence type="predicted"/>
<dbReference type="PANTHER" id="PTHR30250">
    <property type="entry name" value="PST FAMILY PREDICTED COLANIC ACID TRANSPORTER"/>
    <property type="match status" value="1"/>
</dbReference>
<accession>A0ABY1KNA7</accession>
<evidence type="ECO:0000256" key="3">
    <source>
        <dbReference type="ARBA" id="ARBA00022692"/>
    </source>
</evidence>
<keyword evidence="5 6" id="KW-0472">Membrane</keyword>
<evidence type="ECO:0000256" key="6">
    <source>
        <dbReference type="SAM" id="Phobius"/>
    </source>
</evidence>
<feature type="transmembrane region" description="Helical" evidence="6">
    <location>
        <begin position="275"/>
        <end position="294"/>
    </location>
</feature>
<evidence type="ECO:0000256" key="5">
    <source>
        <dbReference type="ARBA" id="ARBA00023136"/>
    </source>
</evidence>
<feature type="transmembrane region" description="Helical" evidence="6">
    <location>
        <begin position="194"/>
        <end position="212"/>
    </location>
</feature>
<dbReference type="EMBL" id="FTOB01000001">
    <property type="protein sequence ID" value="SIS42725.1"/>
    <property type="molecule type" value="Genomic_DNA"/>
</dbReference>
<evidence type="ECO:0000256" key="1">
    <source>
        <dbReference type="ARBA" id="ARBA00004651"/>
    </source>
</evidence>
<keyword evidence="3 6" id="KW-0812">Transmembrane</keyword>
<feature type="transmembrane region" description="Helical" evidence="6">
    <location>
        <begin position="306"/>
        <end position="331"/>
    </location>
</feature>
<evidence type="ECO:0000256" key="2">
    <source>
        <dbReference type="ARBA" id="ARBA00022475"/>
    </source>
</evidence>
<feature type="transmembrane region" description="Helical" evidence="6">
    <location>
        <begin position="406"/>
        <end position="427"/>
    </location>
</feature>
<keyword evidence="4 6" id="KW-1133">Transmembrane helix</keyword>
<feature type="transmembrane region" description="Helical" evidence="6">
    <location>
        <begin position="381"/>
        <end position="400"/>
    </location>
</feature>
<feature type="transmembrane region" description="Helical" evidence="6">
    <location>
        <begin position="57"/>
        <end position="79"/>
    </location>
</feature>
<dbReference type="PANTHER" id="PTHR30250:SF26">
    <property type="entry name" value="PSMA PROTEIN"/>
    <property type="match status" value="1"/>
</dbReference>
<sequence>MTDFFHLTNSRIKSLLPKPLVKAIGQVFSAQILFQIMGLVISLVLVRNLPKSEYALYTVLMAVSGMLSIISNSGIMIGFKKIGSQIWDDSIAFSELIKTTLSLRKYLIIFSFLIAGSYAGLILHRQEVPIGENIFFLCSLLFMAIPSANIGIIRDALLLQKKIAAVQWTSIINQSIRLIAVITVLLLFKEYLTIKTVLVITVIALTSSYFYIKKVQIESLGKPSPIINLEQKATLVKYIKLNWHNSLFFAFRDQIAILILGFFGSTGGLADLGAITRFGLVFLSINALATNILGPSFGRCSEKNKLIKMISITFFGYTILFFVTLLIVYLFSDELLWLLGPKYSNLNFELLLVFTLSLLMLAVEIVNTLNNSKGWIKFSPYFEIPLNILAITCGILFLDLTTVSGGLYLTIFSFASILILYLFNLWYGLKSFNVDGRINE</sequence>
<feature type="transmembrane region" description="Helical" evidence="6">
    <location>
        <begin position="247"/>
        <end position="269"/>
    </location>
</feature>
<protein>
    <submittedName>
        <fullName evidence="7">Membrane protein involved in the export of O-antigen and teichoic acid</fullName>
    </submittedName>
</protein>
<keyword evidence="8" id="KW-1185">Reference proteome</keyword>
<dbReference type="InterPro" id="IPR050833">
    <property type="entry name" value="Poly_Biosynth_Transport"/>
</dbReference>
<organism evidence="7 8">
    <name type="scientific">Zobellia uliginosa</name>
    <dbReference type="NCBI Taxonomy" id="143224"/>
    <lineage>
        <taxon>Bacteria</taxon>
        <taxon>Pseudomonadati</taxon>
        <taxon>Bacteroidota</taxon>
        <taxon>Flavobacteriia</taxon>
        <taxon>Flavobacteriales</taxon>
        <taxon>Flavobacteriaceae</taxon>
        <taxon>Zobellia</taxon>
    </lineage>
</organism>